<dbReference type="SMART" id="SM00028">
    <property type="entry name" value="TPR"/>
    <property type="match status" value="5"/>
</dbReference>
<dbReference type="AlphaFoldDB" id="A0A7X0U9L7"/>
<dbReference type="Gene3D" id="1.25.40.10">
    <property type="entry name" value="Tetratricopeptide repeat domain"/>
    <property type="match status" value="2"/>
</dbReference>
<keyword evidence="2 3" id="KW-0802">TPR repeat</keyword>
<dbReference type="Proteomes" id="UP000575083">
    <property type="component" value="Unassembled WGS sequence"/>
</dbReference>
<proteinExistence type="predicted"/>
<keyword evidence="6" id="KW-1185">Reference proteome</keyword>
<evidence type="ECO:0000313" key="6">
    <source>
        <dbReference type="Proteomes" id="UP000575083"/>
    </source>
</evidence>
<comment type="caution">
    <text evidence="5">The sequence shown here is derived from an EMBL/GenBank/DDBJ whole genome shotgun (WGS) entry which is preliminary data.</text>
</comment>
<evidence type="ECO:0000313" key="5">
    <source>
        <dbReference type="EMBL" id="MBB6559680.1"/>
    </source>
</evidence>
<name>A0A7X0U9L7_9BURK</name>
<sequence length="582" mass="63569">MTVALAAVASVGHAQQPPASAAPPAAEPAPDDAASSNPALDAELFYEILMGEINARTGEAGTGYALMLEAARRTSNPQLYQRAADMALQARAGDHALAAARAWREAQPESREANRYVLQILIALNRIGETPELLRQELAQAPVQAKPTILGIVPQMFARVSDKALAAKVVEQALVDELAKPGTASAAHIAIGRVRLAAGDKTGALASARAAQDLDPASEGPARLGMELQEEGVPEGEALVARYFARQPQATPEMQMAYARVLLGQQKYGEAKTQLESVTRAKPDLPEPWLILATLQLQDNRLDLSETSLKRFLALIEGPDINREARQRSLNQAYLLYAQIAEKRGDFAAAEGWLARIENSSELFSAQSRRASLLAKQGKMAQARALLRALPGVTDDDKRMKLMAEVQLLRDQRLFKEALEVQTELVALAPDDGELLYDQAMLAEKTGQFDTMEKLLRQIIARQPDYHHAYNALGYSLAERGLRLPEARQLITKALELAPGDPFITDSLGWVEFRMGNKAKARSLLETAFKARPDAEIAAHLGEVVWSMGERDKALGIWREGLRLNPENDSLKETLKRLGARP</sequence>
<dbReference type="PROSITE" id="PS50005">
    <property type="entry name" value="TPR"/>
    <property type="match status" value="1"/>
</dbReference>
<evidence type="ECO:0000256" key="2">
    <source>
        <dbReference type="ARBA" id="ARBA00022803"/>
    </source>
</evidence>
<feature type="region of interest" description="Disordered" evidence="4">
    <location>
        <begin position="9"/>
        <end position="36"/>
    </location>
</feature>
<reference evidence="5 6" key="1">
    <citation type="submission" date="2020-08" db="EMBL/GenBank/DDBJ databases">
        <title>Functional genomics of gut bacteria from endangered species of beetles.</title>
        <authorList>
            <person name="Carlos-Shanley C."/>
        </authorList>
    </citation>
    <scope>NUCLEOTIDE SEQUENCE [LARGE SCALE GENOMIC DNA]</scope>
    <source>
        <strain evidence="5 6">S00198</strain>
    </source>
</reference>
<dbReference type="InterPro" id="IPR019734">
    <property type="entry name" value="TPR_rpt"/>
</dbReference>
<dbReference type="InterPro" id="IPR052346">
    <property type="entry name" value="O-mannosyl-transferase_TMTC"/>
</dbReference>
<evidence type="ECO:0000256" key="4">
    <source>
        <dbReference type="SAM" id="MobiDB-lite"/>
    </source>
</evidence>
<dbReference type="Pfam" id="PF13432">
    <property type="entry name" value="TPR_16"/>
    <property type="match status" value="3"/>
</dbReference>
<dbReference type="PANTHER" id="PTHR44227">
    <property type="match status" value="1"/>
</dbReference>
<dbReference type="SUPFAM" id="SSF48452">
    <property type="entry name" value="TPR-like"/>
    <property type="match status" value="2"/>
</dbReference>
<organism evidence="5 6">
    <name type="scientific">Acidovorax soli</name>
    <dbReference type="NCBI Taxonomy" id="592050"/>
    <lineage>
        <taxon>Bacteria</taxon>
        <taxon>Pseudomonadati</taxon>
        <taxon>Pseudomonadota</taxon>
        <taxon>Betaproteobacteria</taxon>
        <taxon>Burkholderiales</taxon>
        <taxon>Comamonadaceae</taxon>
        <taxon>Acidovorax</taxon>
    </lineage>
</organism>
<evidence type="ECO:0000256" key="3">
    <source>
        <dbReference type="PROSITE-ProRule" id="PRU00339"/>
    </source>
</evidence>
<accession>A0A7X0U9L7</accession>
<protein>
    <submittedName>
        <fullName evidence="5">Tetratricopeptide (TPR) repeat protein</fullName>
    </submittedName>
</protein>
<dbReference type="PANTHER" id="PTHR44227:SF3">
    <property type="entry name" value="PROTEIN O-MANNOSYL-TRANSFERASE TMTC4"/>
    <property type="match status" value="1"/>
</dbReference>
<feature type="repeat" description="TPR" evidence="3">
    <location>
        <begin position="535"/>
        <end position="568"/>
    </location>
</feature>
<dbReference type="EMBL" id="JACHLK010000003">
    <property type="protein sequence ID" value="MBB6559680.1"/>
    <property type="molecule type" value="Genomic_DNA"/>
</dbReference>
<dbReference type="InterPro" id="IPR011990">
    <property type="entry name" value="TPR-like_helical_dom_sf"/>
</dbReference>
<keyword evidence="1" id="KW-0677">Repeat</keyword>
<evidence type="ECO:0000256" key="1">
    <source>
        <dbReference type="ARBA" id="ARBA00022737"/>
    </source>
</evidence>
<gene>
    <name evidence="5" type="ORF">HNP48_002347</name>
</gene>